<keyword evidence="2 4" id="KW-0862">Zinc</keyword>
<evidence type="ECO:0000256" key="3">
    <source>
        <dbReference type="ARBA" id="ARBA00023038"/>
    </source>
</evidence>
<dbReference type="SMART" id="SM00132">
    <property type="entry name" value="LIM"/>
    <property type="match status" value="2"/>
</dbReference>
<keyword evidence="1 4" id="KW-0479">Metal-binding</keyword>
<dbReference type="OrthoDB" id="25654at2759"/>
<keyword evidence="3 4" id="KW-0440">LIM domain</keyword>
<dbReference type="PANTHER" id="PTHR46074">
    <property type="entry name" value="CYSTEINE-RICH PROTEIN CRIP FAMILY MEMBER"/>
    <property type="match status" value="1"/>
</dbReference>
<keyword evidence="7" id="KW-1185">Reference proteome</keyword>
<reference evidence="6 7" key="1">
    <citation type="journal article" date="2018" name="Gigascience">
        <title>Genomes of trombidid mites reveal novel predicted allergens and laterally-transferred genes associated with secondary metabolism.</title>
        <authorList>
            <person name="Dong X."/>
            <person name="Chaisiri K."/>
            <person name="Xia D."/>
            <person name="Armstrong S.D."/>
            <person name="Fang Y."/>
            <person name="Donnelly M.J."/>
            <person name="Kadowaki T."/>
            <person name="McGarry J.W."/>
            <person name="Darby A.C."/>
            <person name="Makepeace B.L."/>
        </authorList>
    </citation>
    <scope>NUCLEOTIDE SEQUENCE [LARGE SCALE GENOMIC DNA]</scope>
    <source>
        <strain evidence="6">UoL-WK</strain>
    </source>
</reference>
<evidence type="ECO:0000256" key="2">
    <source>
        <dbReference type="ARBA" id="ARBA00022833"/>
    </source>
</evidence>
<dbReference type="EMBL" id="NCKU01000187">
    <property type="protein sequence ID" value="RWS16702.1"/>
    <property type="molecule type" value="Genomic_DNA"/>
</dbReference>
<dbReference type="InterPro" id="IPR001781">
    <property type="entry name" value="Znf_LIM"/>
</dbReference>
<dbReference type="Proteomes" id="UP000285301">
    <property type="component" value="Unassembled WGS sequence"/>
</dbReference>
<organism evidence="6 7">
    <name type="scientific">Dinothrombium tinctorium</name>
    <dbReference type="NCBI Taxonomy" id="1965070"/>
    <lineage>
        <taxon>Eukaryota</taxon>
        <taxon>Metazoa</taxon>
        <taxon>Ecdysozoa</taxon>
        <taxon>Arthropoda</taxon>
        <taxon>Chelicerata</taxon>
        <taxon>Arachnida</taxon>
        <taxon>Acari</taxon>
        <taxon>Acariformes</taxon>
        <taxon>Trombidiformes</taxon>
        <taxon>Prostigmata</taxon>
        <taxon>Anystina</taxon>
        <taxon>Parasitengona</taxon>
        <taxon>Trombidioidea</taxon>
        <taxon>Trombidiidae</taxon>
        <taxon>Dinothrombium</taxon>
    </lineage>
</organism>
<dbReference type="GO" id="GO:0046872">
    <property type="term" value="F:metal ion binding"/>
    <property type="evidence" value="ECO:0007669"/>
    <property type="project" value="UniProtKB-KW"/>
</dbReference>
<evidence type="ECO:0000256" key="1">
    <source>
        <dbReference type="ARBA" id="ARBA00022723"/>
    </source>
</evidence>
<name>A0A443RN70_9ACAR</name>
<dbReference type="Pfam" id="PF00412">
    <property type="entry name" value="LIM"/>
    <property type="match status" value="2"/>
</dbReference>
<dbReference type="PROSITE" id="PS50023">
    <property type="entry name" value="LIM_DOMAIN_2"/>
    <property type="match status" value="2"/>
</dbReference>
<dbReference type="PANTHER" id="PTHR46074:SF5">
    <property type="entry name" value="LIM DOMAIN-CONTAINING PROTEIN C"/>
    <property type="match status" value="1"/>
</dbReference>
<protein>
    <submittedName>
        <fullName evidence="6">Cysteine-rich protein 2-like protein</fullName>
    </submittedName>
</protein>
<feature type="domain" description="LIM zinc-binding" evidence="5">
    <location>
        <begin position="176"/>
        <end position="237"/>
    </location>
</feature>
<evidence type="ECO:0000256" key="4">
    <source>
        <dbReference type="PROSITE-ProRule" id="PRU00125"/>
    </source>
</evidence>
<proteinExistence type="predicted"/>
<dbReference type="STRING" id="1965070.A0A443RN70"/>
<evidence type="ECO:0000313" key="6">
    <source>
        <dbReference type="EMBL" id="RWS16702.1"/>
    </source>
</evidence>
<evidence type="ECO:0000259" key="5">
    <source>
        <dbReference type="PROSITE" id="PS50023"/>
    </source>
</evidence>
<dbReference type="SUPFAM" id="SSF57716">
    <property type="entry name" value="Glucocorticoid receptor-like (DNA-binding domain)"/>
    <property type="match status" value="3"/>
</dbReference>
<accession>A0A443RN70</accession>
<sequence>MTSPPISPELSVGAYAAENWKRTENYGQAHHNINPDCPVCQKPVFWSRHVLSTDRAWHVQCFICSYCSKPLKPGEQSFHGGKIFCTEPCYNELFVGHCLPAEGKNYPKGVDGEELCHWGKDGKADTCMRCLSCERLMVPGDNATHDRFPFCKFPGYRVSREEDRAEKARKHPRVSSQCVRCLKPVYAAEFCYSMSHPWHIYCLRCASCDRILQPGAHAVHDGLPFCSFPCYNRIYAIDGFRRGIHECRP</sequence>
<dbReference type="AlphaFoldDB" id="A0A443RN70"/>
<dbReference type="Gene3D" id="2.10.110.10">
    <property type="entry name" value="Cysteine Rich Protein"/>
    <property type="match status" value="2"/>
</dbReference>
<feature type="domain" description="LIM zinc-binding" evidence="5">
    <location>
        <begin position="35"/>
        <end position="96"/>
    </location>
</feature>
<comment type="caution">
    <text evidence="6">The sequence shown here is derived from an EMBL/GenBank/DDBJ whole genome shotgun (WGS) entry which is preliminary data.</text>
</comment>
<evidence type="ECO:0000313" key="7">
    <source>
        <dbReference type="Proteomes" id="UP000285301"/>
    </source>
</evidence>
<dbReference type="PROSITE" id="PS00478">
    <property type="entry name" value="LIM_DOMAIN_1"/>
    <property type="match status" value="2"/>
</dbReference>
<gene>
    <name evidence="6" type="ORF">B4U79_06949</name>
</gene>